<evidence type="ECO:0000313" key="1">
    <source>
        <dbReference type="EMBL" id="EJZ05104.1"/>
    </source>
</evidence>
<dbReference type="RefSeq" id="WP_003932584.1">
    <property type="nucleotide sequence ID" value="NZ_JH814696.1"/>
</dbReference>
<keyword evidence="2" id="KW-1185">Reference proteome</keyword>
<gene>
    <name evidence="1" type="ORF">MVAC_26307</name>
</gene>
<proteinExistence type="predicted"/>
<dbReference type="SUPFAM" id="SSF55961">
    <property type="entry name" value="Bet v1-like"/>
    <property type="match status" value="1"/>
</dbReference>
<dbReference type="EMBL" id="ALQA01000089">
    <property type="protein sequence ID" value="EJZ05104.1"/>
    <property type="molecule type" value="Genomic_DNA"/>
</dbReference>
<dbReference type="eggNOG" id="COG3832">
    <property type="taxonomic scope" value="Bacteria"/>
</dbReference>
<dbReference type="Proteomes" id="UP000006072">
    <property type="component" value="Unassembled WGS sequence"/>
</dbReference>
<dbReference type="HOGENOM" id="CLU_124276_0_0_11"/>
<comment type="caution">
    <text evidence="1">The sequence shown here is derived from an EMBL/GenBank/DDBJ whole genome shotgun (WGS) entry which is preliminary data.</text>
</comment>
<sequence length="162" mass="18012">MSTHTDEPSEITNSPIVRRETSASRQQVWNIIADGWTYSQWVVGNSRMRAVDPKWPQPGSTIHHSIGVWPAVINDSTVVESCTPEHELVLIANGRPFGKARITLRLQDLEGGGCVIEMAEVPVSPPLSWIPEKAALAMVFPRNRETTWRLAAMAERRASDDS</sequence>
<dbReference type="PATRIC" id="fig|1194972.3.peg.5234"/>
<accession>K0V250</accession>
<organism evidence="1 2">
    <name type="scientific">Mycolicibacterium vaccae ATCC 25954</name>
    <dbReference type="NCBI Taxonomy" id="1194972"/>
    <lineage>
        <taxon>Bacteria</taxon>
        <taxon>Bacillati</taxon>
        <taxon>Actinomycetota</taxon>
        <taxon>Actinomycetes</taxon>
        <taxon>Mycobacteriales</taxon>
        <taxon>Mycobacteriaceae</taxon>
        <taxon>Mycolicibacterium</taxon>
    </lineage>
</organism>
<dbReference type="AlphaFoldDB" id="K0V250"/>
<evidence type="ECO:0000313" key="2">
    <source>
        <dbReference type="Proteomes" id="UP000006072"/>
    </source>
</evidence>
<name>K0V250_MYCVA</name>
<evidence type="ECO:0008006" key="3">
    <source>
        <dbReference type="Google" id="ProtNLM"/>
    </source>
</evidence>
<dbReference type="CDD" id="cd07812">
    <property type="entry name" value="SRPBCC"/>
    <property type="match status" value="1"/>
</dbReference>
<reference evidence="1 2" key="1">
    <citation type="journal article" date="2012" name="J. Bacteriol.">
        <title>Complete Genome Sequence of Mycobacterium vaccae Type Strain ATCC 25954.</title>
        <authorList>
            <person name="Ho Y.S."/>
            <person name="Adroub S.A."/>
            <person name="Abadi M."/>
            <person name="Al Alwan B."/>
            <person name="Alkhateeb R."/>
            <person name="Gao G."/>
            <person name="Ragab A."/>
            <person name="Ali S."/>
            <person name="van Soolingen D."/>
            <person name="Bitter W."/>
            <person name="Pain A."/>
            <person name="Abdallah A.M."/>
        </authorList>
    </citation>
    <scope>NUCLEOTIDE SEQUENCE [LARGE SCALE GENOMIC DNA]</scope>
    <source>
        <strain evidence="1 2">ATCC 25954</strain>
    </source>
</reference>
<protein>
    <recommendedName>
        <fullName evidence="3">Polyketide cyclase/dehydrase and lipid transport</fullName>
    </recommendedName>
</protein>
<dbReference type="InterPro" id="IPR023393">
    <property type="entry name" value="START-like_dom_sf"/>
</dbReference>
<dbReference type="Gene3D" id="3.30.530.20">
    <property type="match status" value="1"/>
</dbReference>